<dbReference type="AlphaFoldDB" id="A0A1S7UAZ0"/>
<comment type="caution">
    <text evidence="9">Lacks conserved residue(s) required for the propagation of feature annotation.</text>
</comment>
<evidence type="ECO:0000256" key="5">
    <source>
        <dbReference type="ARBA" id="ARBA00011193"/>
    </source>
</evidence>
<evidence type="ECO:0000256" key="4">
    <source>
        <dbReference type="ARBA" id="ARBA00011037"/>
    </source>
</evidence>
<dbReference type="PIRSF" id="PIRSF001399">
    <property type="entry name" value="DHquinase_II"/>
    <property type="match status" value="1"/>
</dbReference>
<evidence type="ECO:0000256" key="9">
    <source>
        <dbReference type="HAMAP-Rule" id="MF_00169"/>
    </source>
</evidence>
<feature type="site" description="Transition state stabilizer" evidence="9 11">
    <location>
        <position position="25"/>
    </location>
</feature>
<organism evidence="12 13">
    <name type="scientific">Agrobacterium deltaense NCPPB 1641</name>
    <dbReference type="NCBI Taxonomy" id="1183425"/>
    <lineage>
        <taxon>Bacteria</taxon>
        <taxon>Pseudomonadati</taxon>
        <taxon>Pseudomonadota</taxon>
        <taxon>Alphaproteobacteria</taxon>
        <taxon>Hyphomicrobiales</taxon>
        <taxon>Rhizobiaceae</taxon>
        <taxon>Rhizobium/Agrobacterium group</taxon>
        <taxon>Agrobacterium</taxon>
    </lineage>
</organism>
<sequence>MTATPDKKPNILLIQGPNLHYLGKREPDKYGHLSAAELDDIVRLHAEETGYNLSIFYTNHEGAAIDRLYKAVEEESMDGLVMNPAGWSDSGSAPLRYCIMALAKPYVEVHIRNQYQRAIVSTLADLAFGVIQGFGNPDCYLLGLDAMNRHLVREAQQGSMSRS</sequence>
<feature type="binding site" evidence="9">
    <location>
        <position position="83"/>
    </location>
    <ligand>
        <name>substrate</name>
    </ligand>
</feature>
<keyword evidence="13" id="KW-1185">Reference proteome</keyword>
<feature type="active site" description="Proton donor" evidence="9 10">
    <location>
        <position position="110"/>
    </location>
</feature>
<comment type="similarity">
    <text evidence="4 9">Belongs to the type-II 3-dehydroquinase family.</text>
</comment>
<dbReference type="Pfam" id="PF01220">
    <property type="entry name" value="DHquinase_II"/>
    <property type="match status" value="1"/>
</dbReference>
<dbReference type="Gene3D" id="3.40.50.9100">
    <property type="entry name" value="Dehydroquinase, class II"/>
    <property type="match status" value="1"/>
</dbReference>
<keyword evidence="9" id="KW-0028">Amino-acid biosynthesis</keyword>
<evidence type="ECO:0000256" key="11">
    <source>
        <dbReference type="PIRSR" id="PIRSR001399-3"/>
    </source>
</evidence>
<comment type="pathway">
    <text evidence="3 9">Metabolic intermediate biosynthesis; chorismate biosynthesis; chorismate from D-erythrose 4-phosphate and phosphoenolpyruvate: step 3/7.</text>
</comment>
<keyword evidence="8 9" id="KW-0456">Lyase</keyword>
<evidence type="ECO:0000256" key="7">
    <source>
        <dbReference type="ARBA" id="ARBA00023141"/>
    </source>
</evidence>
<evidence type="ECO:0000256" key="1">
    <source>
        <dbReference type="ARBA" id="ARBA00001864"/>
    </source>
</evidence>
<reference evidence="12" key="1">
    <citation type="submission" date="2016-01" db="EMBL/GenBank/DDBJ databases">
        <authorList>
            <person name="Regsiter A."/>
            <person name="william w."/>
        </authorList>
    </citation>
    <scope>NUCLEOTIDE SEQUENCE</scope>
    <source>
        <strain evidence="12">NCPPB 1641</strain>
    </source>
</reference>
<dbReference type="InterPro" id="IPR018509">
    <property type="entry name" value="DHquinase_II_CS"/>
</dbReference>
<dbReference type="GO" id="GO:0019631">
    <property type="term" value="P:quinate catabolic process"/>
    <property type="evidence" value="ECO:0007669"/>
    <property type="project" value="TreeGrafter"/>
</dbReference>
<comment type="function">
    <text evidence="2 9">Catalyzes a trans-dehydration via an enolate intermediate.</text>
</comment>
<dbReference type="PANTHER" id="PTHR21272">
    <property type="entry name" value="CATABOLIC 3-DEHYDROQUINASE"/>
    <property type="match status" value="1"/>
</dbReference>
<evidence type="ECO:0000256" key="6">
    <source>
        <dbReference type="ARBA" id="ARBA00012060"/>
    </source>
</evidence>
<dbReference type="SUPFAM" id="SSF52304">
    <property type="entry name" value="Type II 3-dehydroquinate dehydratase"/>
    <property type="match status" value="1"/>
</dbReference>
<proteinExistence type="inferred from homology"/>
<gene>
    <name evidence="9 12" type="primary">aroQ</name>
    <name evidence="12" type="ORF">AGR7A_pAt30114</name>
</gene>
<comment type="catalytic activity">
    <reaction evidence="1 9">
        <text>3-dehydroquinate = 3-dehydroshikimate + H2O</text>
        <dbReference type="Rhea" id="RHEA:21096"/>
        <dbReference type="ChEBI" id="CHEBI:15377"/>
        <dbReference type="ChEBI" id="CHEBI:16630"/>
        <dbReference type="ChEBI" id="CHEBI:32364"/>
        <dbReference type="EC" id="4.2.1.10"/>
    </reaction>
</comment>
<name>A0A1S7UAZ0_9HYPH</name>
<accession>A0A1S7UAZ0</accession>
<dbReference type="InterPro" id="IPR036441">
    <property type="entry name" value="DHquinase_II_sf"/>
</dbReference>
<dbReference type="Proteomes" id="UP000192140">
    <property type="component" value="Unassembled WGS sequence"/>
</dbReference>
<keyword evidence="7 9" id="KW-0057">Aromatic amino acid biosynthesis</keyword>
<evidence type="ECO:0000313" key="12">
    <source>
        <dbReference type="EMBL" id="CVI64066.1"/>
    </source>
</evidence>
<dbReference type="EMBL" id="FCNP01000050">
    <property type="protein sequence ID" value="CVI64066.1"/>
    <property type="molecule type" value="Genomic_DNA"/>
</dbReference>
<dbReference type="RefSeq" id="WP_080855346.1">
    <property type="nucleotide sequence ID" value="NZ_LT009777.1"/>
</dbReference>
<evidence type="ECO:0000256" key="8">
    <source>
        <dbReference type="ARBA" id="ARBA00023239"/>
    </source>
</evidence>
<dbReference type="GO" id="GO:0009423">
    <property type="term" value="P:chorismate biosynthetic process"/>
    <property type="evidence" value="ECO:0007669"/>
    <property type="project" value="UniProtKB-UniRule"/>
</dbReference>
<dbReference type="GO" id="GO:0008652">
    <property type="term" value="P:amino acid biosynthetic process"/>
    <property type="evidence" value="ECO:0007669"/>
    <property type="project" value="UniProtKB-KW"/>
</dbReference>
<evidence type="ECO:0000256" key="10">
    <source>
        <dbReference type="PIRSR" id="PIRSR001399-1"/>
    </source>
</evidence>
<dbReference type="UniPathway" id="UPA00053">
    <property type="reaction ID" value="UER00086"/>
</dbReference>
<dbReference type="PANTHER" id="PTHR21272:SF3">
    <property type="entry name" value="CATABOLIC 3-DEHYDROQUINASE"/>
    <property type="match status" value="1"/>
</dbReference>
<comment type="subunit">
    <text evidence="5 9">Homododecamer.</text>
</comment>
<dbReference type="GO" id="GO:0003855">
    <property type="term" value="F:3-dehydroquinate dehydratase activity"/>
    <property type="evidence" value="ECO:0007669"/>
    <property type="project" value="UniProtKB-UniRule"/>
</dbReference>
<dbReference type="EC" id="4.2.1.10" evidence="6 9"/>
<dbReference type="InterPro" id="IPR001874">
    <property type="entry name" value="DHquinase_II"/>
</dbReference>
<dbReference type="PROSITE" id="PS01029">
    <property type="entry name" value="DEHYDROQUINASE_II"/>
    <property type="match status" value="1"/>
</dbReference>
<protein>
    <recommendedName>
        <fullName evidence="6 9">3-dehydroquinate dehydratase</fullName>
        <shortName evidence="9">3-dehydroquinase</shortName>
        <ecNumber evidence="6 9">4.2.1.10</ecNumber>
    </recommendedName>
    <alternativeName>
        <fullName evidence="9">Type II DHQase</fullName>
    </alternativeName>
</protein>
<evidence type="ECO:0000256" key="2">
    <source>
        <dbReference type="ARBA" id="ARBA00003924"/>
    </source>
</evidence>
<evidence type="ECO:0000256" key="3">
    <source>
        <dbReference type="ARBA" id="ARBA00004902"/>
    </source>
</evidence>
<dbReference type="HAMAP" id="MF_00169">
    <property type="entry name" value="AroQ"/>
    <property type="match status" value="1"/>
</dbReference>
<dbReference type="GO" id="GO:0009073">
    <property type="term" value="P:aromatic amino acid family biosynthetic process"/>
    <property type="evidence" value="ECO:0007669"/>
    <property type="project" value="UniProtKB-KW"/>
</dbReference>
<feature type="active site" description="Proton acceptor" evidence="9 10">
    <location>
        <position position="30"/>
    </location>
</feature>
<comment type="caution">
    <text evidence="12">The sequence shown here is derived from an EMBL/GenBank/DDBJ whole genome shotgun (WGS) entry which is preliminary data.</text>
</comment>
<evidence type="ECO:0000313" key="13">
    <source>
        <dbReference type="Proteomes" id="UP000192140"/>
    </source>
</evidence>